<evidence type="ECO:0000256" key="1">
    <source>
        <dbReference type="SAM" id="MobiDB-lite"/>
    </source>
</evidence>
<dbReference type="Proteomes" id="UP001212841">
    <property type="component" value="Unassembled WGS sequence"/>
</dbReference>
<feature type="region of interest" description="Disordered" evidence="1">
    <location>
        <begin position="45"/>
        <end position="76"/>
    </location>
</feature>
<protein>
    <submittedName>
        <fullName evidence="2">Uncharacterized protein</fullName>
    </submittedName>
</protein>
<feature type="compositionally biased region" description="Basic and acidic residues" evidence="1">
    <location>
        <begin position="59"/>
        <end position="75"/>
    </location>
</feature>
<dbReference type="AlphaFoldDB" id="A0AAD5SGT8"/>
<name>A0AAD5SGT8_9FUNG</name>
<comment type="caution">
    <text evidence="2">The sequence shown here is derived from an EMBL/GenBank/DDBJ whole genome shotgun (WGS) entry which is preliminary data.</text>
</comment>
<organism evidence="2 3">
    <name type="scientific">Rhizophlyctis rosea</name>
    <dbReference type="NCBI Taxonomy" id="64517"/>
    <lineage>
        <taxon>Eukaryota</taxon>
        <taxon>Fungi</taxon>
        <taxon>Fungi incertae sedis</taxon>
        <taxon>Chytridiomycota</taxon>
        <taxon>Chytridiomycota incertae sedis</taxon>
        <taxon>Chytridiomycetes</taxon>
        <taxon>Rhizophlyctidales</taxon>
        <taxon>Rhizophlyctidaceae</taxon>
        <taxon>Rhizophlyctis</taxon>
    </lineage>
</organism>
<sequence>MTTEFKSKPSGNDPIDPEHIRYLATHPEMFNPTVNRKPNLQRFLAGRDKKKSPPGSQETRAEWSERRTADFERKQRIGNKPFILNVPLPDVDEFDVAVAGEEARQVLQAVAEYESRLSWVQGEDQKGEL</sequence>
<keyword evidence="3" id="KW-1185">Reference proteome</keyword>
<dbReference type="EMBL" id="JADGJD010000248">
    <property type="protein sequence ID" value="KAJ3052978.1"/>
    <property type="molecule type" value="Genomic_DNA"/>
</dbReference>
<evidence type="ECO:0000313" key="3">
    <source>
        <dbReference type="Proteomes" id="UP001212841"/>
    </source>
</evidence>
<reference evidence="2" key="1">
    <citation type="submission" date="2020-05" db="EMBL/GenBank/DDBJ databases">
        <title>Phylogenomic resolution of chytrid fungi.</title>
        <authorList>
            <person name="Stajich J.E."/>
            <person name="Amses K."/>
            <person name="Simmons R."/>
            <person name="Seto K."/>
            <person name="Myers J."/>
            <person name="Bonds A."/>
            <person name="Quandt C.A."/>
            <person name="Barry K."/>
            <person name="Liu P."/>
            <person name="Grigoriev I."/>
            <person name="Longcore J.E."/>
            <person name="James T.Y."/>
        </authorList>
    </citation>
    <scope>NUCLEOTIDE SEQUENCE</scope>
    <source>
        <strain evidence="2">JEL0318</strain>
    </source>
</reference>
<accession>A0AAD5SGT8</accession>
<proteinExistence type="predicted"/>
<gene>
    <name evidence="2" type="ORF">HK097_005287</name>
</gene>
<evidence type="ECO:0000313" key="2">
    <source>
        <dbReference type="EMBL" id="KAJ3052978.1"/>
    </source>
</evidence>